<evidence type="ECO:0000313" key="3">
    <source>
        <dbReference type="EMBL" id="OWS72809.1"/>
    </source>
</evidence>
<evidence type="ECO:0000259" key="2">
    <source>
        <dbReference type="Pfam" id="PF07883"/>
    </source>
</evidence>
<proteinExistence type="predicted"/>
<name>A0A254Q1Z4_9BURK</name>
<evidence type="ECO:0000313" key="4">
    <source>
        <dbReference type="Proteomes" id="UP000198104"/>
    </source>
</evidence>
<dbReference type="InterPro" id="IPR011051">
    <property type="entry name" value="RmlC_Cupin_sf"/>
</dbReference>
<reference evidence="3 4" key="1">
    <citation type="submission" date="2017-05" db="EMBL/GenBank/DDBJ databases">
        <title>Polynucleobacter sp. MWH-K35W1 isolated from the permanently anoxic monimolimnion of a meromictic lake.</title>
        <authorList>
            <person name="Hahn M.W."/>
        </authorList>
    </citation>
    <scope>NUCLEOTIDE SEQUENCE [LARGE SCALE GENOMIC DNA]</scope>
    <source>
        <strain evidence="3 4">MWH-K35W1</strain>
    </source>
</reference>
<dbReference type="Proteomes" id="UP000198104">
    <property type="component" value="Unassembled WGS sequence"/>
</dbReference>
<sequence>MRLLKYVSVAFVLTLPQYVCADDIRKHYYTDIPGVEANVLIKTTKSWNGATLPAYSEGQPEITIIRYTFAPGAAIPMHMHPVINAGVLLKGELNILTKTGEKITLKSGEPLVELFKEWHSGTNPGIEPVDLIVVYAGTVGTPLAIREK</sequence>
<feature type="chain" id="PRO_5013395628" evidence="1">
    <location>
        <begin position="22"/>
        <end position="148"/>
    </location>
</feature>
<dbReference type="OrthoDB" id="287220at2"/>
<keyword evidence="4" id="KW-1185">Reference proteome</keyword>
<dbReference type="Pfam" id="PF07883">
    <property type="entry name" value="Cupin_2"/>
    <property type="match status" value="1"/>
</dbReference>
<protein>
    <submittedName>
        <fullName evidence="3">Cupin</fullName>
    </submittedName>
</protein>
<feature type="domain" description="Cupin type-2" evidence="2">
    <location>
        <begin position="67"/>
        <end position="135"/>
    </location>
</feature>
<evidence type="ECO:0000256" key="1">
    <source>
        <dbReference type="SAM" id="SignalP"/>
    </source>
</evidence>
<dbReference type="SUPFAM" id="SSF51182">
    <property type="entry name" value="RmlC-like cupins"/>
    <property type="match status" value="1"/>
</dbReference>
<dbReference type="RefSeq" id="WP_088526415.1">
    <property type="nucleotide sequence ID" value="NZ_NGUO01000001.1"/>
</dbReference>
<dbReference type="CDD" id="cd02236">
    <property type="entry name" value="cupin_CV2614-like"/>
    <property type="match status" value="1"/>
</dbReference>
<comment type="caution">
    <text evidence="3">The sequence shown here is derived from an EMBL/GenBank/DDBJ whole genome shotgun (WGS) entry which is preliminary data.</text>
</comment>
<feature type="signal peptide" evidence="1">
    <location>
        <begin position="1"/>
        <end position="21"/>
    </location>
</feature>
<keyword evidence="1" id="KW-0732">Signal</keyword>
<dbReference type="InterPro" id="IPR014710">
    <property type="entry name" value="RmlC-like_jellyroll"/>
</dbReference>
<accession>A0A254Q1Z4</accession>
<organism evidence="3 4">
    <name type="scientific">Polynucleobacter aenigmaticus</name>
    <dbReference type="NCBI Taxonomy" id="1743164"/>
    <lineage>
        <taxon>Bacteria</taxon>
        <taxon>Pseudomonadati</taxon>
        <taxon>Pseudomonadota</taxon>
        <taxon>Betaproteobacteria</taxon>
        <taxon>Burkholderiales</taxon>
        <taxon>Burkholderiaceae</taxon>
        <taxon>Polynucleobacter</taxon>
    </lineage>
</organism>
<dbReference type="InterPro" id="IPR013096">
    <property type="entry name" value="Cupin_2"/>
</dbReference>
<gene>
    <name evidence="3" type="ORF">CBI30_00555</name>
</gene>
<dbReference type="AlphaFoldDB" id="A0A254Q1Z4"/>
<dbReference type="Gene3D" id="2.60.120.10">
    <property type="entry name" value="Jelly Rolls"/>
    <property type="match status" value="1"/>
</dbReference>
<dbReference type="EMBL" id="NGUO01000001">
    <property type="protein sequence ID" value="OWS72809.1"/>
    <property type="molecule type" value="Genomic_DNA"/>
</dbReference>